<reference evidence="5 6" key="1">
    <citation type="submission" date="2016-10" db="EMBL/GenBank/DDBJ databases">
        <authorList>
            <person name="Varghese N."/>
            <person name="Submissions S."/>
        </authorList>
    </citation>
    <scope>NUCLEOTIDE SEQUENCE [LARGE SCALE GENOMIC DNA]</scope>
    <source>
        <strain evidence="5 6">DSM 25353</strain>
    </source>
</reference>
<dbReference type="Pfam" id="PF00132">
    <property type="entry name" value="Hexapep"/>
    <property type="match status" value="1"/>
</dbReference>
<dbReference type="InterPro" id="IPR001451">
    <property type="entry name" value="Hexapep"/>
</dbReference>
<organism evidence="5 6">
    <name type="scientific">Hydrobacter penzbergensis</name>
    <dbReference type="NCBI Taxonomy" id="1235997"/>
    <lineage>
        <taxon>Bacteria</taxon>
        <taxon>Pseudomonadati</taxon>
        <taxon>Bacteroidota</taxon>
        <taxon>Chitinophagia</taxon>
        <taxon>Chitinophagales</taxon>
        <taxon>Chitinophagaceae</taxon>
        <taxon>Hydrobacter</taxon>
    </lineage>
</organism>
<dbReference type="GO" id="GO:0005829">
    <property type="term" value="C:cytosol"/>
    <property type="evidence" value="ECO:0007669"/>
    <property type="project" value="TreeGrafter"/>
</dbReference>
<keyword evidence="2" id="KW-0808">Transferase</keyword>
<keyword evidence="6" id="KW-1185">Reference proteome</keyword>
<evidence type="ECO:0000313" key="5">
    <source>
        <dbReference type="EMBL" id="SDW86409.1"/>
    </source>
</evidence>
<dbReference type="InterPro" id="IPR011004">
    <property type="entry name" value="Trimer_LpxA-like_sf"/>
</dbReference>
<dbReference type="PANTHER" id="PTHR23416">
    <property type="entry name" value="SIALIC ACID SYNTHASE-RELATED"/>
    <property type="match status" value="1"/>
</dbReference>
<keyword evidence="3" id="KW-0677">Repeat</keyword>
<evidence type="ECO:0000256" key="4">
    <source>
        <dbReference type="ARBA" id="ARBA00023315"/>
    </source>
</evidence>
<name>A0A8X8LBD1_9BACT</name>
<evidence type="ECO:0000256" key="2">
    <source>
        <dbReference type="ARBA" id="ARBA00022679"/>
    </source>
</evidence>
<dbReference type="Proteomes" id="UP000198711">
    <property type="component" value="Unassembled WGS sequence"/>
</dbReference>
<dbReference type="InterPro" id="IPR051159">
    <property type="entry name" value="Hexapeptide_acetyltransf"/>
</dbReference>
<dbReference type="Gene3D" id="2.160.10.10">
    <property type="entry name" value="Hexapeptide repeat proteins"/>
    <property type="match status" value="1"/>
</dbReference>
<dbReference type="RefSeq" id="WP_092723626.1">
    <property type="nucleotide sequence ID" value="NZ_FNNO01000006.1"/>
</dbReference>
<protein>
    <submittedName>
        <fullName evidence="5">Hexapeptide repeat of succinyl-transferase</fullName>
    </submittedName>
</protein>
<dbReference type="GO" id="GO:0008374">
    <property type="term" value="F:O-acyltransferase activity"/>
    <property type="evidence" value="ECO:0007669"/>
    <property type="project" value="TreeGrafter"/>
</dbReference>
<gene>
    <name evidence="5" type="ORF">SAMN05444410_106166</name>
</gene>
<dbReference type="AlphaFoldDB" id="A0A8X8LBD1"/>
<evidence type="ECO:0000313" key="6">
    <source>
        <dbReference type="Proteomes" id="UP000198711"/>
    </source>
</evidence>
<dbReference type="CDD" id="cd04647">
    <property type="entry name" value="LbH_MAT_like"/>
    <property type="match status" value="1"/>
</dbReference>
<dbReference type="PANTHER" id="PTHR23416:SF23">
    <property type="entry name" value="ACETYLTRANSFERASE C18B11.09C-RELATED"/>
    <property type="match status" value="1"/>
</dbReference>
<dbReference type="Pfam" id="PF14602">
    <property type="entry name" value="Hexapep_2"/>
    <property type="match status" value="1"/>
</dbReference>
<evidence type="ECO:0000256" key="3">
    <source>
        <dbReference type="ARBA" id="ARBA00022737"/>
    </source>
</evidence>
<sequence>MSITEKLIYEVRSWFELYFIRGLPNGFIGTRIRRIYWKWRVKQMGAKSIICRMAQIEVPVLVRIGDNFLLGDHAIVNPGESKGIFIGSNVSIASNAFLRAANHSFDRLDIPISMQGHNSASIEYDGKEYSIVIEDDVWIAYNAVIVSGAKIGKGSVIAAGSVVSSVIPPWSIVVGNPGRVIGNREKKNIVSKSNEIS</sequence>
<accession>A0A8X8LBD1</accession>
<dbReference type="EMBL" id="FNNO01000006">
    <property type="protein sequence ID" value="SDW86409.1"/>
    <property type="molecule type" value="Genomic_DNA"/>
</dbReference>
<dbReference type="SUPFAM" id="SSF51161">
    <property type="entry name" value="Trimeric LpxA-like enzymes"/>
    <property type="match status" value="1"/>
</dbReference>
<keyword evidence="4" id="KW-0012">Acyltransferase</keyword>
<dbReference type="InterPro" id="IPR018357">
    <property type="entry name" value="Hexapep_transf_CS"/>
</dbReference>
<comment type="similarity">
    <text evidence="1">Belongs to the transferase hexapeptide repeat family.</text>
</comment>
<comment type="caution">
    <text evidence="5">The sequence shown here is derived from an EMBL/GenBank/DDBJ whole genome shotgun (WGS) entry which is preliminary data.</text>
</comment>
<dbReference type="PROSITE" id="PS00101">
    <property type="entry name" value="HEXAPEP_TRANSFERASES"/>
    <property type="match status" value="1"/>
</dbReference>
<evidence type="ECO:0000256" key="1">
    <source>
        <dbReference type="ARBA" id="ARBA00007274"/>
    </source>
</evidence>
<proteinExistence type="inferred from homology"/>